<sequence>MIDFRYHLVSVIAIFMALAVGIVLGAGPLKEDIGTTLTSEITKLREDKTALNQELTAARRSVAAGESYATASRPQLLAGRLADRRVVVVAAAGADEQVVSGVQTALTESGAAVASVVRLSDAWTRPDSSGELTDSVRQAAEVLQIDARTVGEGLLPGTVLGRATLTGTTQGRGQGDAARARQALEVLRGKGLVSVRGEDPTEATLMVTVAAPMVASTATGTGPQVRAYARLVRGADAVSNGSVLVSPTRPTDDPDNLSAAAVVSGVRADRAAAAAVSTVDDADRAVGQVATAVALAAQQQGGAGRYGTGSDAESVVPDLGR</sequence>
<dbReference type="EMBL" id="WLVL01000026">
    <property type="protein sequence ID" value="MTB71802.1"/>
    <property type="molecule type" value="Genomic_DNA"/>
</dbReference>
<evidence type="ECO:0000313" key="3">
    <source>
        <dbReference type="Proteomes" id="UP000431092"/>
    </source>
</evidence>
<comment type="caution">
    <text evidence="2">The sequence shown here is derived from an EMBL/GenBank/DDBJ whole genome shotgun (WGS) entry which is preliminary data.</text>
</comment>
<gene>
    <name evidence="2" type="ORF">GGG17_07445</name>
</gene>
<name>A0A6I3ICV3_9MICO</name>
<proteinExistence type="predicted"/>
<evidence type="ECO:0008006" key="4">
    <source>
        <dbReference type="Google" id="ProtNLM"/>
    </source>
</evidence>
<dbReference type="AlphaFoldDB" id="A0A6I3ICV3"/>
<evidence type="ECO:0000256" key="1">
    <source>
        <dbReference type="SAM" id="MobiDB-lite"/>
    </source>
</evidence>
<organism evidence="2 3">
    <name type="scientific">Arsenicicoccus cauae</name>
    <dbReference type="NCBI Taxonomy" id="2663847"/>
    <lineage>
        <taxon>Bacteria</taxon>
        <taxon>Bacillati</taxon>
        <taxon>Actinomycetota</taxon>
        <taxon>Actinomycetes</taxon>
        <taxon>Micrococcales</taxon>
        <taxon>Intrasporangiaceae</taxon>
        <taxon>Arsenicicoccus</taxon>
    </lineage>
</organism>
<protein>
    <recommendedName>
        <fullName evidence="4">Copper transporter</fullName>
    </recommendedName>
</protein>
<dbReference type="GO" id="GO:0016020">
    <property type="term" value="C:membrane"/>
    <property type="evidence" value="ECO:0007669"/>
    <property type="project" value="InterPro"/>
</dbReference>
<reference evidence="2 3" key="1">
    <citation type="submission" date="2019-11" db="EMBL/GenBank/DDBJ databases">
        <title>Whole genome sequencing identifies a novel species of the genus Arsenicicoccus isolated from human blood.</title>
        <authorList>
            <person name="Jeong J.H."/>
            <person name="Kweon O.J."/>
            <person name="Kim H.R."/>
            <person name="Kim T.-H."/>
            <person name="Ha S.-M."/>
            <person name="Lee M.-K."/>
        </authorList>
    </citation>
    <scope>NUCLEOTIDE SEQUENCE [LARGE SCALE GENOMIC DNA]</scope>
    <source>
        <strain evidence="2 3">MKL-02</strain>
    </source>
</reference>
<evidence type="ECO:0000313" key="2">
    <source>
        <dbReference type="EMBL" id="MTB71802.1"/>
    </source>
</evidence>
<keyword evidence="3" id="KW-1185">Reference proteome</keyword>
<dbReference type="RefSeq" id="WP_154593110.1">
    <property type="nucleotide sequence ID" value="NZ_WLVL01000026.1"/>
</dbReference>
<dbReference type="Proteomes" id="UP000431092">
    <property type="component" value="Unassembled WGS sequence"/>
</dbReference>
<dbReference type="GO" id="GO:0055070">
    <property type="term" value="P:copper ion homeostasis"/>
    <property type="evidence" value="ECO:0007669"/>
    <property type="project" value="InterPro"/>
</dbReference>
<accession>A0A6I3ICV3</accession>
<dbReference type="InterPro" id="IPR021522">
    <property type="entry name" value="MctB"/>
</dbReference>
<dbReference type="Pfam" id="PF11382">
    <property type="entry name" value="MctB"/>
    <property type="match status" value="1"/>
</dbReference>
<feature type="region of interest" description="Disordered" evidence="1">
    <location>
        <begin position="300"/>
        <end position="321"/>
    </location>
</feature>